<dbReference type="InterPro" id="IPR022435">
    <property type="entry name" value="Surface-anchored_actinobac"/>
</dbReference>
<evidence type="ECO:0000256" key="2">
    <source>
        <dbReference type="SAM" id="Phobius"/>
    </source>
</evidence>
<proteinExistence type="predicted"/>
<gene>
    <name evidence="4" type="ORF">CP258_10615</name>
</gene>
<organism evidence="4 5">
    <name type="scientific">Corynebacterium pseudotuberculosis 258</name>
    <dbReference type="NCBI Taxonomy" id="1168865"/>
    <lineage>
        <taxon>Bacteria</taxon>
        <taxon>Bacillati</taxon>
        <taxon>Actinomycetota</taxon>
        <taxon>Actinomycetes</taxon>
        <taxon>Mycobacteriales</taxon>
        <taxon>Corynebacteriaceae</taxon>
        <taxon>Corynebacterium</taxon>
    </lineage>
</organism>
<feature type="compositionally biased region" description="Acidic residues" evidence="1">
    <location>
        <begin position="550"/>
        <end position="566"/>
    </location>
</feature>
<evidence type="ECO:0000256" key="3">
    <source>
        <dbReference type="SAM" id="SignalP"/>
    </source>
</evidence>
<evidence type="ECO:0000256" key="1">
    <source>
        <dbReference type="SAM" id="MobiDB-lite"/>
    </source>
</evidence>
<name>A0AAU8PUI8_CORPS</name>
<dbReference type="NCBIfam" id="TIGR03769">
    <property type="entry name" value="P_ac_wall_RPT"/>
    <property type="match status" value="3"/>
</dbReference>
<feature type="compositionally biased region" description="Acidic residues" evidence="1">
    <location>
        <begin position="514"/>
        <end position="536"/>
    </location>
</feature>
<dbReference type="NCBIfam" id="NF038134">
    <property type="entry name" value="choice_anch_M"/>
    <property type="match status" value="3"/>
</dbReference>
<feature type="compositionally biased region" description="Basic and acidic residues" evidence="1">
    <location>
        <begin position="537"/>
        <end position="547"/>
    </location>
</feature>
<keyword evidence="2" id="KW-1133">Transmembrane helix</keyword>
<reference evidence="4 5" key="1">
    <citation type="journal article" date="2013" name="J. Biotechnol.">
        <title>Genome sequence of Corynebacterium pseudotuberculosis biovar equi strain 258 and prediction of antigenic targets to improve biotechnological vaccine production.</title>
        <authorList>
            <person name="Soares S.C."/>
            <person name="Trost E."/>
            <person name="Ramos R.T."/>
            <person name="Carneiro A.R."/>
            <person name="Santos A.R."/>
            <person name="Pinto A.C."/>
            <person name="Barbosa E."/>
            <person name="Aburjaile F."/>
            <person name="Ali A."/>
            <person name="Diniz C.A."/>
            <person name="Hassan S.S."/>
            <person name="Fiaux K."/>
            <person name="Guimaraes L.C."/>
            <person name="Bakhtiar S.M."/>
            <person name="Pereira U."/>
            <person name="Almeida S.S."/>
            <person name="Abreu V.A."/>
            <person name="Rocha F.S."/>
            <person name="Dorella F.A."/>
            <person name="Miyoshi A."/>
            <person name="Silva A."/>
            <person name="Azevedo V."/>
            <person name="Tauch A."/>
        </authorList>
    </citation>
    <scope>NUCLEOTIDE SEQUENCE [LARGE SCALE GENOMIC DNA]</scope>
    <source>
        <strain evidence="4 5">258</strain>
    </source>
</reference>
<sequence length="1135" mass="123299">MPKRISAACLGFLAVGGLIASSVIPVASANTDSDDSLTVRTQVHVDSPHAVWQDDNFSLVSKSSGMIPIEKTINWVSRGKVDRGLYAWNVPEDDRLKFLGEKGQLMYYGGPAHGSPTDGMPIWAGFGAAIDLPTEKFRDESFNLDIVGFEGPGKMELFTYSDEEMPLQRLWSSHDTGYRSTWVEKGTHTHNATTFTRPGRYEISYRASARGTDGKLIASEPQKLIWQVGGPNPEEAKLGNVKEAYDEASDSKDEDSSEGFKPEFMMSPYAGGSGGSDKDLLTKLAFNTGNAKDSGHAVFYIDGYYLAEVPVKEGQAEWVEMIGGLNSKFQVVYIPGKDSPSPRWVSEELEHTTGHEEQKTSEAGEFPEAQKDEELEEFDLKDIKPKSLDVAVSTGKMDKDIGSFDLTIDPKDKDLTVKAVGGFYEKESGKEFTGVPKDHAPTCPVAFTSAPNNRTSLQIIDGCDSEDYQLLLDIIPSSRTIAPGKATFVESRKGEYQPLEETTVKLGNGKAAEDPEESEGEEPAEVEDPSEGEEPGEGSKKPKKESEQTPAEETEEPGEETGEETSEQTTASKPDKAKTPEKKKDSKETEPSSGVLNTKKVEISKGHVDISPKEIDDSLALVIKDESGQHDSKAVLREPNSVTFVVPQSSKTLLKGDIKDIAKKGDRVYMLPEVQKTGLVWPGFSTEEIYAETEDNYEFTITPKHTPEGGKWVAYSGDAGSSENRIGDSSGEHVYKAEGSTHRHLNWVFTKPGKYTMEVVVKDTWDERSKPATLTFDVRDSNSVAGNSQGSKAQKPSNPNKDGNSTSAPTKKDSPERSTAKPTAKEDRNDGRRELVDGHLDFGPAFVDGKLGFYVGDDVKREHDAVSDDGHNLAHPDKVVLVVGENRRFTIGEKGNRGIPENDDTAFLGKKGDHVYYLPNTQDHNAVWPGFDTNKVRNKFPKGMSIEIEPESMPDGAKWWAGHLPSLSNDLIKLADSSGKSVIDKGEPFHEHADWFFTKPGTYKIKMRAVAQDSGASTQAMTSDGKQINIGLVAGGETATNWETIVFEVGTGEAARATSGTSSQGAQGVTAAAKGKQGSKTVALTKNDNAPKKGVKSLLANTGASPEVALALAMLFVGVGFAAIGYRRMKNAEQL</sequence>
<feature type="chain" id="PRO_5043661416" evidence="3">
    <location>
        <begin position="21"/>
        <end position="1135"/>
    </location>
</feature>
<dbReference type="Proteomes" id="UP000006465">
    <property type="component" value="Chromosome"/>
</dbReference>
<feature type="region of interest" description="Disordered" evidence="1">
    <location>
        <begin position="776"/>
        <end position="836"/>
    </location>
</feature>
<feature type="compositionally biased region" description="Basic and acidic residues" evidence="1">
    <location>
        <begin position="345"/>
        <end position="369"/>
    </location>
</feature>
<feature type="compositionally biased region" description="Basic and acidic residues" evidence="1">
    <location>
        <begin position="573"/>
        <end position="590"/>
    </location>
</feature>
<dbReference type="KEGG" id="coe:CP258_10615"/>
<keyword evidence="3" id="KW-0732">Signal</keyword>
<dbReference type="AlphaFoldDB" id="A0AAU8PUI8"/>
<dbReference type="RefSeq" id="WP_014733129.1">
    <property type="nucleotide sequence ID" value="NC_017945.3"/>
</dbReference>
<feature type="compositionally biased region" description="Polar residues" evidence="1">
    <location>
        <begin position="781"/>
        <end position="809"/>
    </location>
</feature>
<protein>
    <submittedName>
        <fullName evidence="4">Substrate-binding protein</fullName>
    </submittedName>
</protein>
<feature type="region of interest" description="Disordered" evidence="1">
    <location>
        <begin position="492"/>
        <end position="600"/>
    </location>
</feature>
<accession>A0AAU8PUI8</accession>
<dbReference type="EMBL" id="CP003540">
    <property type="protein sequence ID" value="AFK17690.1"/>
    <property type="molecule type" value="Genomic_DNA"/>
</dbReference>
<feature type="signal peptide" evidence="3">
    <location>
        <begin position="1"/>
        <end position="20"/>
    </location>
</feature>
<feature type="region of interest" description="Disordered" evidence="1">
    <location>
        <begin position="340"/>
        <end position="369"/>
    </location>
</feature>
<keyword evidence="2" id="KW-0472">Membrane</keyword>
<evidence type="ECO:0000313" key="4">
    <source>
        <dbReference type="EMBL" id="AFK17690.1"/>
    </source>
</evidence>
<evidence type="ECO:0000313" key="5">
    <source>
        <dbReference type="Proteomes" id="UP000006465"/>
    </source>
</evidence>
<feature type="compositionally biased region" description="Basic and acidic residues" evidence="1">
    <location>
        <begin position="810"/>
        <end position="836"/>
    </location>
</feature>
<keyword evidence="2" id="KW-0812">Transmembrane</keyword>
<feature type="transmembrane region" description="Helical" evidence="2">
    <location>
        <begin position="1108"/>
        <end position="1126"/>
    </location>
</feature>